<protein>
    <recommendedName>
        <fullName evidence="9">CRISPR-associated endoribonuclease Cas2</fullName>
        <ecNumber evidence="9">3.1.-.-</ecNumber>
    </recommendedName>
</protein>
<keyword evidence="6 9" id="KW-0378">Hydrolase</keyword>
<accession>A0ABQ5JTU0</accession>
<keyword evidence="5 9" id="KW-0255">Endonuclease</keyword>
<dbReference type="HAMAP" id="MF_01471">
    <property type="entry name" value="Cas2"/>
    <property type="match status" value="1"/>
</dbReference>
<dbReference type="RefSeq" id="WP_407884184.1">
    <property type="nucleotide sequence ID" value="NZ_BQXO01000004.1"/>
</dbReference>
<evidence type="ECO:0000256" key="2">
    <source>
        <dbReference type="ARBA" id="ARBA00009959"/>
    </source>
</evidence>
<keyword evidence="4 9" id="KW-0479">Metal-binding</keyword>
<keyword evidence="8 9" id="KW-0051">Antiviral defense</keyword>
<evidence type="ECO:0000256" key="9">
    <source>
        <dbReference type="HAMAP-Rule" id="MF_01471"/>
    </source>
</evidence>
<dbReference type="EMBL" id="BQXO01000004">
    <property type="protein sequence ID" value="GKT06222.1"/>
    <property type="molecule type" value="Genomic_DNA"/>
</dbReference>
<keyword evidence="3 9" id="KW-0540">Nuclease</keyword>
<evidence type="ECO:0000256" key="7">
    <source>
        <dbReference type="ARBA" id="ARBA00022842"/>
    </source>
</evidence>
<keyword evidence="11" id="KW-1185">Reference proteome</keyword>
<sequence>MRYRIMRLMVMFDLPTETAQDRKNYRQFRKALLSEGFIMMQESIYVRITVNKKAAELLERVAPADGLIQTLTVTERQYASMKFMAGTPNTEIGNQDLKVVVI</sequence>
<reference evidence="10 11" key="1">
    <citation type="submission" date="2022-03" db="EMBL/GenBank/DDBJ databases">
        <title>Draft genome sequence of Furfurilactobacillus curtus JCM 31185.</title>
        <authorList>
            <person name="Suzuki S."/>
            <person name="Endo A."/>
            <person name="Kajikawa A."/>
        </authorList>
    </citation>
    <scope>NUCLEOTIDE SEQUENCE [LARGE SCALE GENOMIC DNA]</scope>
    <source>
        <strain evidence="10 11">JCM 31185</strain>
    </source>
</reference>
<name>A0ABQ5JTU0_9LACO</name>
<dbReference type="Proteomes" id="UP001628078">
    <property type="component" value="Unassembled WGS sequence"/>
</dbReference>
<comment type="caution">
    <text evidence="10">The sequence shown here is derived from an EMBL/GenBank/DDBJ whole genome shotgun (WGS) entry which is preliminary data.</text>
</comment>
<proteinExistence type="inferred from homology"/>
<evidence type="ECO:0000313" key="11">
    <source>
        <dbReference type="Proteomes" id="UP001628078"/>
    </source>
</evidence>
<dbReference type="SUPFAM" id="SSF143430">
    <property type="entry name" value="TTP0101/SSO1404-like"/>
    <property type="match status" value="1"/>
</dbReference>
<organism evidence="10 11">
    <name type="scientific">Furfurilactobacillus curtus</name>
    <dbReference type="NCBI Taxonomy" id="1746200"/>
    <lineage>
        <taxon>Bacteria</taxon>
        <taxon>Bacillati</taxon>
        <taxon>Bacillota</taxon>
        <taxon>Bacilli</taxon>
        <taxon>Lactobacillales</taxon>
        <taxon>Lactobacillaceae</taxon>
        <taxon>Furfurilactobacillus</taxon>
    </lineage>
</organism>
<dbReference type="Pfam" id="PF09827">
    <property type="entry name" value="CRISPR_Cas2"/>
    <property type="match status" value="1"/>
</dbReference>
<evidence type="ECO:0000256" key="5">
    <source>
        <dbReference type="ARBA" id="ARBA00022759"/>
    </source>
</evidence>
<dbReference type="InterPro" id="IPR019199">
    <property type="entry name" value="Virulence_VapD/CRISPR_Cas2"/>
</dbReference>
<evidence type="ECO:0000256" key="1">
    <source>
        <dbReference type="ARBA" id="ARBA00001946"/>
    </source>
</evidence>
<gene>
    <name evidence="9 10" type="primary">cas2</name>
    <name evidence="10" type="ORF">JCM31185_15090</name>
</gene>
<dbReference type="InterPro" id="IPR021127">
    <property type="entry name" value="CRISPR_associated_Cas2"/>
</dbReference>
<feature type="binding site" evidence="9">
    <location>
        <position position="13"/>
    </location>
    <ligand>
        <name>Mg(2+)</name>
        <dbReference type="ChEBI" id="CHEBI:18420"/>
        <note>catalytic</note>
    </ligand>
</feature>
<keyword evidence="7 9" id="KW-0460">Magnesium</keyword>
<evidence type="ECO:0000256" key="4">
    <source>
        <dbReference type="ARBA" id="ARBA00022723"/>
    </source>
</evidence>
<evidence type="ECO:0000313" key="10">
    <source>
        <dbReference type="EMBL" id="GKT06222.1"/>
    </source>
</evidence>
<dbReference type="NCBIfam" id="TIGR01573">
    <property type="entry name" value="cas2"/>
    <property type="match status" value="1"/>
</dbReference>
<comment type="cofactor">
    <cofactor evidence="1 9">
        <name>Mg(2+)</name>
        <dbReference type="ChEBI" id="CHEBI:18420"/>
    </cofactor>
</comment>
<comment type="function">
    <text evidence="9">CRISPR (clustered regularly interspaced short palindromic repeat), is an adaptive immune system that provides protection against mobile genetic elements (viruses, transposable elements and conjugative plasmids). CRISPR clusters contain sequences complementary to antecedent mobile elements and target invading nucleic acids. CRISPR clusters are transcribed and processed into CRISPR RNA (crRNA). Functions as a ssRNA-specific endoribonuclease. Involved in the integration of spacer DNA into the CRISPR cassette.</text>
</comment>
<comment type="similarity">
    <text evidence="2 9">Belongs to the CRISPR-associated endoribonuclease Cas2 protein family.</text>
</comment>
<dbReference type="EC" id="3.1.-.-" evidence="9"/>
<evidence type="ECO:0000256" key="8">
    <source>
        <dbReference type="ARBA" id="ARBA00023118"/>
    </source>
</evidence>
<evidence type="ECO:0000256" key="6">
    <source>
        <dbReference type="ARBA" id="ARBA00022801"/>
    </source>
</evidence>
<comment type="subunit">
    <text evidence="9">Homodimer, forms a heterotetramer with a Cas1 homodimer.</text>
</comment>
<evidence type="ECO:0000256" key="3">
    <source>
        <dbReference type="ARBA" id="ARBA00022722"/>
    </source>
</evidence>